<accession>A0A1Q8Y8S1</accession>
<dbReference type="AlphaFoldDB" id="A0A1Q8Y8S1"/>
<organism evidence="2 3">
    <name type="scientific">Rhodoferax antarcticus ANT.BR</name>
    <dbReference type="NCBI Taxonomy" id="1111071"/>
    <lineage>
        <taxon>Bacteria</taxon>
        <taxon>Pseudomonadati</taxon>
        <taxon>Pseudomonadota</taxon>
        <taxon>Betaproteobacteria</taxon>
        <taxon>Burkholderiales</taxon>
        <taxon>Comamonadaceae</taxon>
        <taxon>Rhodoferax</taxon>
    </lineage>
</organism>
<proteinExistence type="predicted"/>
<protein>
    <submittedName>
        <fullName evidence="2">Uncharacterized protein</fullName>
    </submittedName>
</protein>
<evidence type="ECO:0000256" key="1">
    <source>
        <dbReference type="SAM" id="MobiDB-lite"/>
    </source>
</evidence>
<reference evidence="2 3" key="1">
    <citation type="submission" date="2017-01" db="EMBL/GenBank/DDBJ databases">
        <title>Genome sequence of Rhodoferax antarcticus ANT.BR, a psychrophilic purple nonsulfur bacterium from an Antarctic microbial mat.</title>
        <authorList>
            <person name="Baker J."/>
            <person name="Riester C."/>
            <person name="Skinner B."/>
            <person name="Newell A."/>
            <person name="Swingley W."/>
            <person name="Madigan M."/>
            <person name="Jung D."/>
            <person name="Asao M."/>
            <person name="Chen M."/>
            <person name="Loughlin P."/>
            <person name="Pan H."/>
            <person name="Lin S."/>
            <person name="Li N."/>
            <person name="Shaw J."/>
            <person name="Prado M."/>
            <person name="Sherman C."/>
            <person name="Li X."/>
            <person name="Tang J."/>
            <person name="Blankenship R."/>
            <person name="Zhao T."/>
            <person name="Touchman J."/>
            <person name="Sattley M."/>
        </authorList>
    </citation>
    <scope>NUCLEOTIDE SEQUENCE [LARGE SCALE GENOMIC DNA]</scope>
    <source>
        <strain evidence="2 3">ANT.BR</strain>
    </source>
</reference>
<keyword evidence="3" id="KW-1185">Reference proteome</keyword>
<sequence>MEITNRLNGDLATLDGRAFWLNSALESKVGVAVARAHATSKTLRLPSDEQLKADPHLNCYWADVGNTGRLKNYLLDLTEADLQEHSITPGVFDGLRIDDGPRPKTNRADKILSAKRHQQSQDWLQNDCIGQPSDY</sequence>
<feature type="region of interest" description="Disordered" evidence="1">
    <location>
        <begin position="113"/>
        <end position="135"/>
    </location>
</feature>
<dbReference type="Proteomes" id="UP000185911">
    <property type="component" value="Unassembled WGS sequence"/>
</dbReference>
<evidence type="ECO:0000313" key="3">
    <source>
        <dbReference type="Proteomes" id="UP000185911"/>
    </source>
</evidence>
<dbReference type="EMBL" id="MSYM01000020">
    <property type="protein sequence ID" value="OLP04451.1"/>
    <property type="molecule type" value="Genomic_DNA"/>
</dbReference>
<gene>
    <name evidence="2" type="ORF">BLL52_4269</name>
</gene>
<name>A0A1Q8Y8S1_9BURK</name>
<evidence type="ECO:0000313" key="2">
    <source>
        <dbReference type="EMBL" id="OLP04451.1"/>
    </source>
</evidence>
<comment type="caution">
    <text evidence="2">The sequence shown here is derived from an EMBL/GenBank/DDBJ whole genome shotgun (WGS) entry which is preliminary data.</text>
</comment>